<dbReference type="GO" id="GO:0003677">
    <property type="term" value="F:DNA binding"/>
    <property type="evidence" value="ECO:0007669"/>
    <property type="project" value="UniProtKB-KW"/>
</dbReference>
<comment type="caution">
    <text evidence="2">The sequence shown here is derived from an EMBL/GenBank/DDBJ whole genome shotgun (WGS) entry which is preliminary data.</text>
</comment>
<dbReference type="AlphaFoldDB" id="A0A0R2K138"/>
<dbReference type="PANTHER" id="PTHR43252">
    <property type="entry name" value="TRANSCRIPTIONAL REGULATOR YQJI"/>
    <property type="match status" value="1"/>
</dbReference>
<evidence type="ECO:0000313" key="5">
    <source>
        <dbReference type="Proteomes" id="UP000182818"/>
    </source>
</evidence>
<evidence type="ECO:0000313" key="3">
    <source>
        <dbReference type="EMBL" id="SER30160.1"/>
    </source>
</evidence>
<feature type="domain" description="Transcription regulator PadR N-terminal" evidence="1">
    <location>
        <begin position="6"/>
        <end position="78"/>
    </location>
</feature>
<dbReference type="PANTHER" id="PTHR43252:SF2">
    <property type="entry name" value="TRANSCRIPTION REGULATOR, PADR-LIKE FAMILY"/>
    <property type="match status" value="1"/>
</dbReference>
<evidence type="ECO:0000313" key="4">
    <source>
        <dbReference type="Proteomes" id="UP000051749"/>
    </source>
</evidence>
<name>A0A0R2K138_9LACO</name>
<dbReference type="Proteomes" id="UP000051749">
    <property type="component" value="Unassembled WGS sequence"/>
</dbReference>
<dbReference type="PATRIC" id="fig|319653.3.peg.1329"/>
<dbReference type="GeneID" id="76042892"/>
<evidence type="ECO:0000259" key="1">
    <source>
        <dbReference type="Pfam" id="PF03551"/>
    </source>
</evidence>
<dbReference type="InterPro" id="IPR036390">
    <property type="entry name" value="WH_DNA-bd_sf"/>
</dbReference>
<dbReference type="InterPro" id="IPR036388">
    <property type="entry name" value="WH-like_DNA-bd_sf"/>
</dbReference>
<dbReference type="EMBL" id="JQBY01000003">
    <property type="protein sequence ID" value="KRN83278.1"/>
    <property type="molecule type" value="Genomic_DNA"/>
</dbReference>
<reference evidence="2 4" key="1">
    <citation type="journal article" date="2015" name="Genome Announc.">
        <title>Expanding the biotechnology potential of lactobacilli through comparative genomics of 213 strains and associated genera.</title>
        <authorList>
            <person name="Sun Z."/>
            <person name="Harris H.M."/>
            <person name="McCann A."/>
            <person name="Guo C."/>
            <person name="Argimon S."/>
            <person name="Zhang W."/>
            <person name="Yang X."/>
            <person name="Jeffery I.B."/>
            <person name="Cooney J.C."/>
            <person name="Kagawa T.F."/>
            <person name="Liu W."/>
            <person name="Song Y."/>
            <person name="Salvetti E."/>
            <person name="Wrobel A."/>
            <person name="Rasinkangas P."/>
            <person name="Parkhill J."/>
            <person name="Rea M.C."/>
            <person name="O'Sullivan O."/>
            <person name="Ritari J."/>
            <person name="Douillard F.P."/>
            <person name="Paul Ross R."/>
            <person name="Yang R."/>
            <person name="Briner A.E."/>
            <person name="Felis G.E."/>
            <person name="de Vos W.M."/>
            <person name="Barrangou R."/>
            <person name="Klaenhammer T.R."/>
            <person name="Caufield P.W."/>
            <person name="Cui Y."/>
            <person name="Zhang H."/>
            <person name="O'Toole P.W."/>
        </authorList>
    </citation>
    <scope>NUCLEOTIDE SEQUENCE [LARGE SCALE GENOMIC DNA]</scope>
    <source>
        <strain evidence="2 4">DSM 22301</strain>
    </source>
</reference>
<reference evidence="3 5" key="2">
    <citation type="submission" date="2016-10" db="EMBL/GenBank/DDBJ databases">
        <authorList>
            <person name="Varghese N."/>
            <person name="Submissions S."/>
        </authorList>
    </citation>
    <scope>NUCLEOTIDE SEQUENCE [LARGE SCALE GENOMIC DNA]</scope>
    <source>
        <strain evidence="3 5">CGMCC 1.3889</strain>
    </source>
</reference>
<dbReference type="STRING" id="319653.SAMN04487973_10463"/>
<dbReference type="EMBL" id="FOGK01000004">
    <property type="protein sequence ID" value="SER30160.1"/>
    <property type="molecule type" value="Genomic_DNA"/>
</dbReference>
<dbReference type="Proteomes" id="UP000182818">
    <property type="component" value="Unassembled WGS sequence"/>
</dbReference>
<dbReference type="Pfam" id="PF03551">
    <property type="entry name" value="PadR"/>
    <property type="match status" value="1"/>
</dbReference>
<dbReference type="SUPFAM" id="SSF46785">
    <property type="entry name" value="Winged helix' DNA-binding domain"/>
    <property type="match status" value="1"/>
</dbReference>
<protein>
    <submittedName>
        <fullName evidence="2 3">Transcriptional regulator</fullName>
    </submittedName>
</protein>
<dbReference type="OrthoDB" id="2374094at2"/>
<accession>A0A0R2K138</accession>
<keyword evidence="3" id="KW-0238">DNA-binding</keyword>
<organism evidence="2 4">
    <name type="scientific">Pediococcus ethanolidurans</name>
    <dbReference type="NCBI Taxonomy" id="319653"/>
    <lineage>
        <taxon>Bacteria</taxon>
        <taxon>Bacillati</taxon>
        <taxon>Bacillota</taxon>
        <taxon>Bacilli</taxon>
        <taxon>Lactobacillales</taxon>
        <taxon>Lactobacillaceae</taxon>
        <taxon>Pediococcus</taxon>
    </lineage>
</organism>
<dbReference type="Gene3D" id="1.10.10.10">
    <property type="entry name" value="Winged helix-like DNA-binding domain superfamily/Winged helix DNA-binding domain"/>
    <property type="match status" value="1"/>
</dbReference>
<sequence>MYELLILGILRTRNMTGYKLGQVLESSLVPRREISNGVMYPLLSRLENHGYIEFIEKQDDLRKKKMAQITQAGIERFQELMMMPIPMDAKRESVFRFKFRGMDGVDSEAQWQILLDYENANQTDLNIYQSVQQHLKTKLQEPDSDHNSLTWGIRSLELSLKICQTKQAWIDKCRAQMKQKKEVNDD</sequence>
<keyword evidence="5" id="KW-1185">Reference proteome</keyword>
<evidence type="ECO:0000313" key="2">
    <source>
        <dbReference type="EMBL" id="KRN83278.1"/>
    </source>
</evidence>
<dbReference type="InterPro" id="IPR005149">
    <property type="entry name" value="Tscrpt_reg_PadR_N"/>
</dbReference>
<gene>
    <name evidence="2" type="ORF">IV87_GL001312</name>
    <name evidence="3" type="ORF">SAMN04487973_10463</name>
</gene>
<dbReference type="RefSeq" id="WP_057805243.1">
    <property type="nucleotide sequence ID" value="NZ_BJYP01000009.1"/>
</dbReference>
<proteinExistence type="predicted"/>